<dbReference type="EMBL" id="JASBWV010000007">
    <property type="protein sequence ID" value="KAJ9125725.1"/>
    <property type="molecule type" value="Genomic_DNA"/>
</dbReference>
<name>A0ACC2XNV8_9TREE</name>
<organism evidence="1 2">
    <name type="scientific">Naganishia onofrii</name>
    <dbReference type="NCBI Taxonomy" id="1851511"/>
    <lineage>
        <taxon>Eukaryota</taxon>
        <taxon>Fungi</taxon>
        <taxon>Dikarya</taxon>
        <taxon>Basidiomycota</taxon>
        <taxon>Agaricomycotina</taxon>
        <taxon>Tremellomycetes</taxon>
        <taxon>Filobasidiales</taxon>
        <taxon>Filobasidiaceae</taxon>
        <taxon>Naganishia</taxon>
    </lineage>
</organism>
<sequence length="254" mass="27439">MAPSIHNTGVPLPKPPPNAHAVRAKPDISGVIFHVISAAVMVNGFKALLQLGMTEWINTQVGGHFQFLTIDGLWLTIVTCLLGGLGEMLPGVSILRTIKRAFLLIALPVELTISTIYWGLILLAPSLIVPDMASFNNDTSGPPSSSSDAPQLLRIPTWIDVSIHGVPAIVLVIGKSYYIRYIKYRAPVSTWGAIIISAIAGLAYSIWVEHCAAYNDRFPYPFLPADSFPARIAIYAGATFFAYAAFKVINGLHA</sequence>
<evidence type="ECO:0000313" key="1">
    <source>
        <dbReference type="EMBL" id="KAJ9125725.1"/>
    </source>
</evidence>
<accession>A0ACC2XNV8</accession>
<keyword evidence="2" id="KW-1185">Reference proteome</keyword>
<gene>
    <name evidence="1" type="ORF">QFC24_002509</name>
</gene>
<evidence type="ECO:0000313" key="2">
    <source>
        <dbReference type="Proteomes" id="UP001234202"/>
    </source>
</evidence>
<comment type="caution">
    <text evidence="1">The sequence shown here is derived from an EMBL/GenBank/DDBJ whole genome shotgun (WGS) entry which is preliminary data.</text>
</comment>
<protein>
    <submittedName>
        <fullName evidence="1">Uncharacterized protein</fullName>
    </submittedName>
</protein>
<proteinExistence type="predicted"/>
<reference evidence="1" key="1">
    <citation type="submission" date="2023-04" db="EMBL/GenBank/DDBJ databases">
        <title>Draft Genome sequencing of Naganishia species isolated from polar environments using Oxford Nanopore Technology.</title>
        <authorList>
            <person name="Leo P."/>
            <person name="Venkateswaran K."/>
        </authorList>
    </citation>
    <scope>NUCLEOTIDE SEQUENCE</scope>
    <source>
        <strain evidence="1">DBVPG 5303</strain>
    </source>
</reference>
<dbReference type="Proteomes" id="UP001234202">
    <property type="component" value="Unassembled WGS sequence"/>
</dbReference>